<sequence length="161" mass="18503">MPGANQGSTAGKPGGKFEELKEMMKSFLEYETARFKREERRLRNMEQPFSRIQEQVSLIKEKDDSKGSTGTNSDAEASKILAENRRLMREQKEEQLSVQEEKKIKDEEDALLAEEERVKMVEKVRQERARHAAEPAGVPGKEESDPEEEEREASFRLHAPP</sequence>
<dbReference type="OrthoDB" id="10536424at2759"/>
<feature type="region of interest" description="Disordered" evidence="1">
    <location>
        <begin position="123"/>
        <end position="161"/>
    </location>
</feature>
<dbReference type="InterPro" id="IPR008604">
    <property type="entry name" value="MAP7_fam"/>
</dbReference>
<evidence type="ECO:0000313" key="3">
    <source>
        <dbReference type="Proteomes" id="UP000518266"/>
    </source>
</evidence>
<name>A0A7J5ZE77_DISMA</name>
<dbReference type="GO" id="GO:0000226">
    <property type="term" value="P:microtubule cytoskeleton organization"/>
    <property type="evidence" value="ECO:0007669"/>
    <property type="project" value="InterPro"/>
</dbReference>
<protein>
    <submittedName>
        <fullName evidence="2">Uncharacterized protein</fullName>
    </submittedName>
</protein>
<proteinExistence type="predicted"/>
<dbReference type="EMBL" id="JAAKFY010000002">
    <property type="protein sequence ID" value="KAF3859893.1"/>
    <property type="molecule type" value="Genomic_DNA"/>
</dbReference>
<dbReference type="Pfam" id="PF05672">
    <property type="entry name" value="MAP7"/>
    <property type="match status" value="1"/>
</dbReference>
<reference evidence="2 3" key="1">
    <citation type="submission" date="2020-03" db="EMBL/GenBank/DDBJ databases">
        <title>Dissostichus mawsoni Genome sequencing and assembly.</title>
        <authorList>
            <person name="Park H."/>
        </authorList>
    </citation>
    <scope>NUCLEOTIDE SEQUENCE [LARGE SCALE GENOMIC DNA]</scope>
    <source>
        <strain evidence="2">DM0001</strain>
        <tissue evidence="2">Muscle</tissue>
    </source>
</reference>
<evidence type="ECO:0000256" key="1">
    <source>
        <dbReference type="SAM" id="MobiDB-lite"/>
    </source>
</evidence>
<organism evidence="2 3">
    <name type="scientific">Dissostichus mawsoni</name>
    <name type="common">Antarctic cod</name>
    <dbReference type="NCBI Taxonomy" id="36200"/>
    <lineage>
        <taxon>Eukaryota</taxon>
        <taxon>Metazoa</taxon>
        <taxon>Chordata</taxon>
        <taxon>Craniata</taxon>
        <taxon>Vertebrata</taxon>
        <taxon>Euteleostomi</taxon>
        <taxon>Actinopterygii</taxon>
        <taxon>Neopterygii</taxon>
        <taxon>Teleostei</taxon>
        <taxon>Neoteleostei</taxon>
        <taxon>Acanthomorphata</taxon>
        <taxon>Eupercaria</taxon>
        <taxon>Perciformes</taxon>
        <taxon>Notothenioidei</taxon>
        <taxon>Nototheniidae</taxon>
        <taxon>Dissostichus</taxon>
    </lineage>
</organism>
<comment type="caution">
    <text evidence="2">The sequence shown here is derived from an EMBL/GenBank/DDBJ whole genome shotgun (WGS) entry which is preliminary data.</text>
</comment>
<feature type="region of interest" description="Disordered" evidence="1">
    <location>
        <begin position="44"/>
        <end position="79"/>
    </location>
</feature>
<keyword evidence="3" id="KW-1185">Reference proteome</keyword>
<dbReference type="AlphaFoldDB" id="A0A7J5ZE77"/>
<accession>A0A7J5ZE77</accession>
<dbReference type="GO" id="GO:0015630">
    <property type="term" value="C:microtubule cytoskeleton"/>
    <property type="evidence" value="ECO:0007669"/>
    <property type="project" value="InterPro"/>
</dbReference>
<feature type="compositionally biased region" description="Basic and acidic residues" evidence="1">
    <location>
        <begin position="123"/>
        <end position="133"/>
    </location>
</feature>
<dbReference type="Proteomes" id="UP000518266">
    <property type="component" value="Unassembled WGS sequence"/>
</dbReference>
<gene>
    <name evidence="2" type="ORF">F7725_000148</name>
</gene>
<evidence type="ECO:0000313" key="2">
    <source>
        <dbReference type="EMBL" id="KAF3859893.1"/>
    </source>
</evidence>